<dbReference type="EMBL" id="LT629792">
    <property type="protein sequence ID" value="SDU04470.1"/>
    <property type="molecule type" value="Genomic_DNA"/>
</dbReference>
<evidence type="ECO:0000256" key="7">
    <source>
        <dbReference type="ARBA" id="ARBA00022755"/>
    </source>
</evidence>
<evidence type="ECO:0000313" key="14">
    <source>
        <dbReference type="Proteomes" id="UP000198976"/>
    </source>
</evidence>
<evidence type="ECO:0000256" key="3">
    <source>
        <dbReference type="ARBA" id="ARBA00012217"/>
    </source>
</evidence>
<dbReference type="Proteomes" id="UP000198976">
    <property type="component" value="Chromosome I"/>
</dbReference>
<organism evidence="13 14">
    <name type="scientific">Schaalia radingae</name>
    <dbReference type="NCBI Taxonomy" id="131110"/>
    <lineage>
        <taxon>Bacteria</taxon>
        <taxon>Bacillati</taxon>
        <taxon>Actinomycetota</taxon>
        <taxon>Actinomycetes</taxon>
        <taxon>Actinomycetales</taxon>
        <taxon>Actinomycetaceae</taxon>
        <taxon>Schaalia</taxon>
    </lineage>
</organism>
<dbReference type="NCBIfam" id="NF010568">
    <property type="entry name" value="PRK13961.1"/>
    <property type="match status" value="1"/>
</dbReference>
<dbReference type="PANTHER" id="PTHR43700">
    <property type="entry name" value="PHOSPHORIBOSYLAMINOIMIDAZOLE-SUCCINOCARBOXAMIDE SYNTHASE"/>
    <property type="match status" value="1"/>
</dbReference>
<dbReference type="InterPro" id="IPR001636">
    <property type="entry name" value="SAICAR_synth"/>
</dbReference>
<dbReference type="PANTHER" id="PTHR43700:SF1">
    <property type="entry name" value="PHOSPHORIBOSYLAMINOIMIDAZOLE-SUCCINOCARBOXAMIDE SYNTHASE"/>
    <property type="match status" value="1"/>
</dbReference>
<evidence type="ECO:0000259" key="12">
    <source>
        <dbReference type="Pfam" id="PF01259"/>
    </source>
</evidence>
<feature type="domain" description="SAICAR synthetase/ADE2 N-terminal" evidence="12">
    <location>
        <begin position="13"/>
        <end position="259"/>
    </location>
</feature>
<keyword evidence="8 11" id="KW-0067">ATP-binding</keyword>
<protein>
    <recommendedName>
        <fullName evidence="4 11">Phosphoribosylaminoimidazole-succinocarboxamide synthase</fullName>
        <ecNumber evidence="3 11">6.3.2.6</ecNumber>
    </recommendedName>
    <alternativeName>
        <fullName evidence="9 11">SAICAR synthetase</fullName>
    </alternativeName>
</protein>
<keyword evidence="7 11" id="KW-0658">Purine biosynthesis</keyword>
<evidence type="ECO:0000313" key="13">
    <source>
        <dbReference type="EMBL" id="SDU04470.1"/>
    </source>
</evidence>
<dbReference type="CDD" id="cd01414">
    <property type="entry name" value="SAICAR_synt_Sc"/>
    <property type="match status" value="1"/>
</dbReference>
<dbReference type="Pfam" id="PF01259">
    <property type="entry name" value="SAICAR_synt"/>
    <property type="match status" value="1"/>
</dbReference>
<evidence type="ECO:0000256" key="11">
    <source>
        <dbReference type="HAMAP-Rule" id="MF_00137"/>
    </source>
</evidence>
<keyword evidence="5 11" id="KW-0436">Ligase</keyword>
<dbReference type="SUPFAM" id="SSF56104">
    <property type="entry name" value="SAICAR synthase-like"/>
    <property type="match status" value="1"/>
</dbReference>
<gene>
    <name evidence="11" type="primary">purC</name>
    <name evidence="13" type="ORF">SAMN04489714_1820</name>
</gene>
<dbReference type="Gene3D" id="3.30.200.20">
    <property type="entry name" value="Phosphorylase Kinase, domain 1"/>
    <property type="match status" value="1"/>
</dbReference>
<evidence type="ECO:0000256" key="9">
    <source>
        <dbReference type="ARBA" id="ARBA00030409"/>
    </source>
</evidence>
<comment type="pathway">
    <text evidence="1 11">Purine metabolism; IMP biosynthesis via de novo pathway; 5-amino-1-(5-phospho-D-ribosyl)imidazole-4-carboxamide from 5-amino-1-(5-phospho-D-ribosyl)imidazole-4-carboxylate: step 1/2.</text>
</comment>
<dbReference type="PROSITE" id="PS01058">
    <property type="entry name" value="SAICAR_SYNTHETASE_2"/>
    <property type="match status" value="1"/>
</dbReference>
<evidence type="ECO:0000256" key="2">
    <source>
        <dbReference type="ARBA" id="ARBA00010190"/>
    </source>
</evidence>
<dbReference type="Gene3D" id="3.30.470.20">
    <property type="entry name" value="ATP-grasp fold, B domain"/>
    <property type="match status" value="1"/>
</dbReference>
<evidence type="ECO:0000256" key="5">
    <source>
        <dbReference type="ARBA" id="ARBA00022598"/>
    </source>
</evidence>
<evidence type="ECO:0000256" key="1">
    <source>
        <dbReference type="ARBA" id="ARBA00004672"/>
    </source>
</evidence>
<dbReference type="HAMAP" id="MF_00137">
    <property type="entry name" value="SAICAR_synth"/>
    <property type="match status" value="1"/>
</dbReference>
<keyword evidence="6 11" id="KW-0547">Nucleotide-binding</keyword>
<evidence type="ECO:0000256" key="6">
    <source>
        <dbReference type="ARBA" id="ARBA00022741"/>
    </source>
</evidence>
<name>A0ABY0VAS9_9ACTO</name>
<dbReference type="PROSITE" id="PS01057">
    <property type="entry name" value="SAICAR_SYNTHETASE_1"/>
    <property type="match status" value="1"/>
</dbReference>
<dbReference type="InterPro" id="IPR018236">
    <property type="entry name" value="SAICAR_synthetase_CS"/>
</dbReference>
<proteinExistence type="inferred from homology"/>
<comment type="catalytic activity">
    <reaction evidence="10 11">
        <text>5-amino-1-(5-phospho-D-ribosyl)imidazole-4-carboxylate + L-aspartate + ATP = (2S)-2-[5-amino-1-(5-phospho-beta-D-ribosyl)imidazole-4-carboxamido]succinate + ADP + phosphate + 2 H(+)</text>
        <dbReference type="Rhea" id="RHEA:22628"/>
        <dbReference type="ChEBI" id="CHEBI:15378"/>
        <dbReference type="ChEBI" id="CHEBI:29991"/>
        <dbReference type="ChEBI" id="CHEBI:30616"/>
        <dbReference type="ChEBI" id="CHEBI:43474"/>
        <dbReference type="ChEBI" id="CHEBI:58443"/>
        <dbReference type="ChEBI" id="CHEBI:77657"/>
        <dbReference type="ChEBI" id="CHEBI:456216"/>
        <dbReference type="EC" id="6.3.2.6"/>
    </reaction>
</comment>
<dbReference type="RefSeq" id="WP_058237318.1">
    <property type="nucleotide sequence ID" value="NZ_LT629792.1"/>
</dbReference>
<dbReference type="NCBIfam" id="TIGR00081">
    <property type="entry name" value="purC"/>
    <property type="match status" value="1"/>
</dbReference>
<dbReference type="InterPro" id="IPR028923">
    <property type="entry name" value="SAICAR_synt/ADE2_N"/>
</dbReference>
<evidence type="ECO:0000256" key="10">
    <source>
        <dbReference type="ARBA" id="ARBA00048475"/>
    </source>
</evidence>
<sequence length="299" mass="33030">MSEAVELDGWTHVNSGKVRDLYQSEDGRVLLMVTSDRISAYDYILPTEIPGKGLVLTGLSTWWMNKLDSIVGNHLLDEPVPAQVAGRAVVCKKLTMYPIECVVRGYLTGSGLAEYKQSGTVCEIRLPEGLTEASKLPEPIFTPAAKAELGEHDENISFERAADMVGRDVAAALRDTSIKLYSEAARIARERGVIIADTKFEFGVDPDSGELVLADEALTPDSSRFWPADQWVEGQVTPSFDKQYVRDWLTSAESGWDRASGEQPPRLPDRIVEATRQRYVDAYTLLTGQAPEPGNQPRQ</sequence>
<keyword evidence="14" id="KW-1185">Reference proteome</keyword>
<dbReference type="EC" id="6.3.2.6" evidence="3 11"/>
<evidence type="ECO:0000256" key="8">
    <source>
        <dbReference type="ARBA" id="ARBA00022840"/>
    </source>
</evidence>
<reference evidence="13 14" key="1">
    <citation type="submission" date="2016-10" db="EMBL/GenBank/DDBJ databases">
        <authorList>
            <person name="Varghese N."/>
            <person name="Submissions S."/>
        </authorList>
    </citation>
    <scope>NUCLEOTIDE SEQUENCE [LARGE SCALE GENOMIC DNA]</scope>
    <source>
        <strain evidence="13 14">DSM 9169</strain>
    </source>
</reference>
<evidence type="ECO:0000256" key="4">
    <source>
        <dbReference type="ARBA" id="ARBA00016460"/>
    </source>
</evidence>
<accession>A0ABY0VAS9</accession>
<comment type="similarity">
    <text evidence="2 11">Belongs to the SAICAR synthetase family.</text>
</comment>